<dbReference type="InterPro" id="IPR024520">
    <property type="entry name" value="DUF3558"/>
</dbReference>
<proteinExistence type="predicted"/>
<accession>A0A5N0VNI1</accession>
<dbReference type="OrthoDB" id="3628055at2"/>
<dbReference type="AlphaFoldDB" id="A0A5N0VNI1"/>
<organism evidence="2 3">
    <name type="scientific">Amycolatopsis acidicola</name>
    <dbReference type="NCBI Taxonomy" id="2596893"/>
    <lineage>
        <taxon>Bacteria</taxon>
        <taxon>Bacillati</taxon>
        <taxon>Actinomycetota</taxon>
        <taxon>Actinomycetes</taxon>
        <taxon>Pseudonocardiales</taxon>
        <taxon>Pseudonocardiaceae</taxon>
        <taxon>Amycolatopsis</taxon>
    </lineage>
</organism>
<dbReference type="PROSITE" id="PS51257">
    <property type="entry name" value="PROKAR_LIPOPROTEIN"/>
    <property type="match status" value="1"/>
</dbReference>
<dbReference type="Proteomes" id="UP000319769">
    <property type="component" value="Unassembled WGS sequence"/>
</dbReference>
<sequence length="195" mass="19710">MSICKRNGVVLISAIAIIVLGSSGCSNENSGDPSPATQSSTAIENSSAGSNQDSQLSALKACDLLTQAELAVMKVRGSGQQQDTAASGASSGCQWAGDATNGAVSRLSADVRPGQGIDSVNPNGGQATTGTVDARPAVQVVDNPSGRCTTALAVSATSRVDFTYMIIGTGNTIEACETLNQIVTIASRKLPKYEG</sequence>
<evidence type="ECO:0000256" key="1">
    <source>
        <dbReference type="SAM" id="MobiDB-lite"/>
    </source>
</evidence>
<evidence type="ECO:0000313" key="2">
    <source>
        <dbReference type="EMBL" id="KAA9166864.1"/>
    </source>
</evidence>
<feature type="region of interest" description="Disordered" evidence="1">
    <location>
        <begin position="27"/>
        <end position="51"/>
    </location>
</feature>
<dbReference type="EMBL" id="VMNW02000001">
    <property type="protein sequence ID" value="KAA9166864.1"/>
    <property type="molecule type" value="Genomic_DNA"/>
</dbReference>
<dbReference type="Pfam" id="PF12079">
    <property type="entry name" value="DUF3558"/>
    <property type="match status" value="1"/>
</dbReference>
<name>A0A5N0VNI1_9PSEU</name>
<keyword evidence="3" id="KW-1185">Reference proteome</keyword>
<gene>
    <name evidence="2" type="ORF">FPZ12_001330</name>
</gene>
<protein>
    <submittedName>
        <fullName evidence="2">DUF3558 domain-containing protein</fullName>
    </submittedName>
</protein>
<evidence type="ECO:0000313" key="3">
    <source>
        <dbReference type="Proteomes" id="UP000319769"/>
    </source>
</evidence>
<dbReference type="RefSeq" id="WP_144746396.1">
    <property type="nucleotide sequence ID" value="NZ_VMNW02000001.1"/>
</dbReference>
<comment type="caution">
    <text evidence="2">The sequence shown here is derived from an EMBL/GenBank/DDBJ whole genome shotgun (WGS) entry which is preliminary data.</text>
</comment>
<reference evidence="2" key="1">
    <citation type="submission" date="2019-09" db="EMBL/GenBank/DDBJ databases">
        <authorList>
            <person name="Teo W.F.A."/>
            <person name="Duangmal K."/>
        </authorList>
    </citation>
    <scope>NUCLEOTIDE SEQUENCE [LARGE SCALE GENOMIC DNA]</scope>
    <source>
        <strain evidence="2">K81G1</strain>
    </source>
</reference>